<dbReference type="InterPro" id="IPR036909">
    <property type="entry name" value="Cyt_c-like_dom_sf"/>
</dbReference>
<sequence length="113" mass="11961">MRRLIPLLAIAGLAACHADPEPGTRTAKALIAQRCASCHVVPGVRTAVGRVGPSLKGIATQQIIAGRYENTPGNMKRWIMHPQHLLPGTAMPDTGLTDAQAEAIVDYLNTLDG</sequence>
<dbReference type="Gene3D" id="1.10.760.10">
    <property type="entry name" value="Cytochrome c-like domain"/>
    <property type="match status" value="1"/>
</dbReference>
<keyword evidence="2 4" id="KW-0479">Metal-binding</keyword>
<evidence type="ECO:0000256" key="1">
    <source>
        <dbReference type="ARBA" id="ARBA00022617"/>
    </source>
</evidence>
<dbReference type="SUPFAM" id="SSF46626">
    <property type="entry name" value="Cytochrome c"/>
    <property type="match status" value="1"/>
</dbReference>
<protein>
    <submittedName>
        <fullName evidence="6">C-type cytochrome</fullName>
    </submittedName>
</protein>
<dbReference type="EMBL" id="CP135076">
    <property type="protein sequence ID" value="WNO52700.1"/>
    <property type="molecule type" value="Genomic_DNA"/>
</dbReference>
<keyword evidence="7" id="KW-1185">Reference proteome</keyword>
<evidence type="ECO:0000256" key="2">
    <source>
        <dbReference type="ARBA" id="ARBA00022723"/>
    </source>
</evidence>
<dbReference type="PROSITE" id="PS51257">
    <property type="entry name" value="PROKAR_LIPOPROTEIN"/>
    <property type="match status" value="1"/>
</dbReference>
<dbReference type="RefSeq" id="WP_313913418.1">
    <property type="nucleotide sequence ID" value="NZ_CP135076.1"/>
</dbReference>
<feature type="domain" description="Cytochrome c" evidence="5">
    <location>
        <begin position="18"/>
        <end position="112"/>
    </location>
</feature>
<reference evidence="6 7" key="1">
    <citation type="submission" date="2023-09" db="EMBL/GenBank/DDBJ databases">
        <authorList>
            <person name="Rey-Velasco X."/>
        </authorList>
    </citation>
    <scope>NUCLEOTIDE SEQUENCE [LARGE SCALE GENOMIC DNA]</scope>
    <source>
        <strain evidence="6 7">W311</strain>
    </source>
</reference>
<keyword evidence="3 4" id="KW-0408">Iron</keyword>
<dbReference type="Pfam" id="PF00034">
    <property type="entry name" value="Cytochrom_C"/>
    <property type="match status" value="1"/>
</dbReference>
<name>A0ABZ0B5N7_9SPHN</name>
<evidence type="ECO:0000256" key="3">
    <source>
        <dbReference type="ARBA" id="ARBA00023004"/>
    </source>
</evidence>
<accession>A0ABZ0B5N7</accession>
<organism evidence="6 7">
    <name type="scientific">Stakelama saccharophila</name>
    <dbReference type="NCBI Taxonomy" id="3075605"/>
    <lineage>
        <taxon>Bacteria</taxon>
        <taxon>Pseudomonadati</taxon>
        <taxon>Pseudomonadota</taxon>
        <taxon>Alphaproteobacteria</taxon>
        <taxon>Sphingomonadales</taxon>
        <taxon>Sphingomonadaceae</taxon>
        <taxon>Stakelama</taxon>
    </lineage>
</organism>
<evidence type="ECO:0000256" key="4">
    <source>
        <dbReference type="PROSITE-ProRule" id="PRU00433"/>
    </source>
</evidence>
<proteinExistence type="predicted"/>
<dbReference type="PROSITE" id="PS51007">
    <property type="entry name" value="CYTC"/>
    <property type="match status" value="1"/>
</dbReference>
<evidence type="ECO:0000313" key="7">
    <source>
        <dbReference type="Proteomes" id="UP001302249"/>
    </source>
</evidence>
<dbReference type="InterPro" id="IPR009056">
    <property type="entry name" value="Cyt_c-like_dom"/>
</dbReference>
<keyword evidence="1 4" id="KW-0349">Heme</keyword>
<gene>
    <name evidence="6" type="ORF">RPR59_09505</name>
</gene>
<evidence type="ECO:0000313" key="6">
    <source>
        <dbReference type="EMBL" id="WNO52700.1"/>
    </source>
</evidence>
<dbReference type="Proteomes" id="UP001302249">
    <property type="component" value="Chromosome"/>
</dbReference>
<evidence type="ECO:0000259" key="5">
    <source>
        <dbReference type="PROSITE" id="PS51007"/>
    </source>
</evidence>